<evidence type="ECO:0000256" key="2">
    <source>
        <dbReference type="SAM" id="SignalP"/>
    </source>
</evidence>
<protein>
    <submittedName>
        <fullName evidence="3">Uncharacterized protein</fullName>
    </submittedName>
</protein>
<feature type="compositionally biased region" description="Polar residues" evidence="1">
    <location>
        <begin position="120"/>
        <end position="134"/>
    </location>
</feature>
<feature type="region of interest" description="Disordered" evidence="1">
    <location>
        <begin position="208"/>
        <end position="241"/>
    </location>
</feature>
<feature type="compositionally biased region" description="Low complexity" evidence="1">
    <location>
        <begin position="25"/>
        <end position="54"/>
    </location>
</feature>
<evidence type="ECO:0000256" key="1">
    <source>
        <dbReference type="SAM" id="MobiDB-lite"/>
    </source>
</evidence>
<accession>A0A2U3L0J7</accession>
<feature type="chain" id="PRO_5015501378" evidence="2">
    <location>
        <begin position="25"/>
        <end position="241"/>
    </location>
</feature>
<dbReference type="EMBL" id="OMOD01000155">
    <property type="protein sequence ID" value="SPF45466.1"/>
    <property type="molecule type" value="Genomic_DNA"/>
</dbReference>
<dbReference type="AlphaFoldDB" id="A0A2U3L0J7"/>
<feature type="region of interest" description="Disordered" evidence="1">
    <location>
        <begin position="25"/>
        <end position="148"/>
    </location>
</feature>
<name>A0A2U3L0J7_9BACT</name>
<evidence type="ECO:0000313" key="3">
    <source>
        <dbReference type="EMBL" id="SPF45466.1"/>
    </source>
</evidence>
<sequence>MKRIASSGIGIALLVGLFGLPAGAQNQASQNQASSSQTSSNSQTSSASSTAGSSLGDYARQIRKGPAAENKPKVFDNDNLPREDKLSIVGNATETPAAGTEAKTEEAAATGSATGETKAQNEATPIGPSSSNPAKTAEEDSAAKQAMWKQWGEKIAAQKEQIDLLSRELDVLQREYKIRAAAMYADVGNRLRNSADWDKQDAQYKQQIADKQKALDDAKQKLDDMIEDARKAGVPSSVAEP</sequence>
<feature type="compositionally biased region" description="Basic and acidic residues" evidence="1">
    <location>
        <begin position="208"/>
        <end position="231"/>
    </location>
</feature>
<keyword evidence="2" id="KW-0732">Signal</keyword>
<gene>
    <name evidence="3" type="ORF">SBA1_60020</name>
</gene>
<dbReference type="OrthoDB" id="9889688at2"/>
<feature type="compositionally biased region" description="Low complexity" evidence="1">
    <location>
        <begin position="92"/>
        <end position="118"/>
    </location>
</feature>
<dbReference type="Proteomes" id="UP000238701">
    <property type="component" value="Unassembled WGS sequence"/>
</dbReference>
<feature type="signal peptide" evidence="2">
    <location>
        <begin position="1"/>
        <end position="24"/>
    </location>
</feature>
<reference evidence="4" key="1">
    <citation type="submission" date="2018-02" db="EMBL/GenBank/DDBJ databases">
        <authorList>
            <person name="Hausmann B."/>
        </authorList>
    </citation>
    <scope>NUCLEOTIDE SEQUENCE [LARGE SCALE GENOMIC DNA]</scope>
    <source>
        <strain evidence="4">Peat soil MAG SbA1</strain>
    </source>
</reference>
<feature type="compositionally biased region" description="Basic and acidic residues" evidence="1">
    <location>
        <begin position="70"/>
        <end position="86"/>
    </location>
</feature>
<evidence type="ECO:0000313" key="4">
    <source>
        <dbReference type="Proteomes" id="UP000238701"/>
    </source>
</evidence>
<proteinExistence type="predicted"/>
<organism evidence="3 4">
    <name type="scientific">Candidatus Sulfotelmatobacter kueseliae</name>
    <dbReference type="NCBI Taxonomy" id="2042962"/>
    <lineage>
        <taxon>Bacteria</taxon>
        <taxon>Pseudomonadati</taxon>
        <taxon>Acidobacteriota</taxon>
        <taxon>Terriglobia</taxon>
        <taxon>Terriglobales</taxon>
        <taxon>Candidatus Korobacteraceae</taxon>
        <taxon>Candidatus Sulfotelmatobacter</taxon>
    </lineage>
</organism>